<evidence type="ECO:0000256" key="4">
    <source>
        <dbReference type="ARBA" id="ARBA00023163"/>
    </source>
</evidence>
<dbReference type="Proteomes" id="UP001594351">
    <property type="component" value="Unassembled WGS sequence"/>
</dbReference>
<dbReference type="InterPro" id="IPR039420">
    <property type="entry name" value="WalR-like"/>
</dbReference>
<keyword evidence="10" id="KW-1185">Reference proteome</keyword>
<proteinExistence type="predicted"/>
<dbReference type="SMART" id="SM00862">
    <property type="entry name" value="Trans_reg_C"/>
    <property type="match status" value="1"/>
</dbReference>
<dbReference type="Gene3D" id="1.10.10.10">
    <property type="entry name" value="Winged helix-like DNA-binding domain superfamily/Winged helix DNA-binding domain"/>
    <property type="match status" value="1"/>
</dbReference>
<accession>A0ABV6YZY9</accession>
<dbReference type="PANTHER" id="PTHR48111:SF4">
    <property type="entry name" value="DNA-BINDING DUAL TRANSCRIPTIONAL REGULATOR OMPR"/>
    <property type="match status" value="1"/>
</dbReference>
<evidence type="ECO:0000256" key="3">
    <source>
        <dbReference type="ARBA" id="ARBA00023125"/>
    </source>
</evidence>
<dbReference type="Gene3D" id="6.10.250.690">
    <property type="match status" value="1"/>
</dbReference>
<evidence type="ECO:0000259" key="8">
    <source>
        <dbReference type="PROSITE" id="PS51755"/>
    </source>
</evidence>
<sequence>MMETTILFIDDDLKLLDLLCHYFQDYHYKILTATNGTAGINILNTDKVDLIILDIMLPGQDGFEICRQIRSESDIPIIMLTARGDELDRIVGLELGADDYLPKPFNPRELLARIKAVLRRQTAVPDGLDRAEHKQQLVVKGPFQLDKNRRIVSKDGTTLSLTTVEFNMLSVFLHNIGIVLSRDRLLDLVRDRDYLPFDRSIDVHISRLRQKIEVDPKKPHFIKTVWGVGYVFTVE</sequence>
<evidence type="ECO:0000313" key="10">
    <source>
        <dbReference type="Proteomes" id="UP001594351"/>
    </source>
</evidence>
<keyword evidence="3 6" id="KW-0238">DNA-binding</keyword>
<comment type="caution">
    <text evidence="9">The sequence shown here is derived from an EMBL/GenBank/DDBJ whole genome shotgun (WGS) entry which is preliminary data.</text>
</comment>
<feature type="DNA-binding region" description="OmpR/PhoB-type" evidence="6">
    <location>
        <begin position="134"/>
        <end position="234"/>
    </location>
</feature>
<dbReference type="EMBL" id="JBHPBY010000222">
    <property type="protein sequence ID" value="MFC1851759.1"/>
    <property type="molecule type" value="Genomic_DNA"/>
</dbReference>
<dbReference type="InterPro" id="IPR001867">
    <property type="entry name" value="OmpR/PhoB-type_DNA-bd"/>
</dbReference>
<dbReference type="PANTHER" id="PTHR48111">
    <property type="entry name" value="REGULATOR OF RPOS"/>
    <property type="match status" value="1"/>
</dbReference>
<dbReference type="SUPFAM" id="SSF52172">
    <property type="entry name" value="CheY-like"/>
    <property type="match status" value="1"/>
</dbReference>
<dbReference type="InterPro" id="IPR016032">
    <property type="entry name" value="Sig_transdc_resp-reg_C-effctor"/>
</dbReference>
<dbReference type="InterPro" id="IPR036388">
    <property type="entry name" value="WH-like_DNA-bd_sf"/>
</dbReference>
<evidence type="ECO:0000256" key="2">
    <source>
        <dbReference type="ARBA" id="ARBA00023015"/>
    </source>
</evidence>
<dbReference type="Pfam" id="PF00486">
    <property type="entry name" value="Trans_reg_C"/>
    <property type="match status" value="1"/>
</dbReference>
<feature type="domain" description="OmpR/PhoB-type" evidence="8">
    <location>
        <begin position="134"/>
        <end position="234"/>
    </location>
</feature>
<name>A0ABV6YZY9_UNCC1</name>
<dbReference type="SUPFAM" id="SSF46894">
    <property type="entry name" value="C-terminal effector domain of the bipartite response regulators"/>
    <property type="match status" value="1"/>
</dbReference>
<gene>
    <name evidence="9" type="ORF">ACFL27_16330</name>
</gene>
<evidence type="ECO:0000313" key="9">
    <source>
        <dbReference type="EMBL" id="MFC1851759.1"/>
    </source>
</evidence>
<dbReference type="PROSITE" id="PS51755">
    <property type="entry name" value="OMPR_PHOB"/>
    <property type="match status" value="1"/>
</dbReference>
<dbReference type="CDD" id="cd00383">
    <property type="entry name" value="trans_reg_C"/>
    <property type="match status" value="1"/>
</dbReference>
<evidence type="ECO:0000256" key="1">
    <source>
        <dbReference type="ARBA" id="ARBA00022553"/>
    </source>
</evidence>
<evidence type="ECO:0000256" key="5">
    <source>
        <dbReference type="PROSITE-ProRule" id="PRU00169"/>
    </source>
</evidence>
<reference evidence="9 10" key="1">
    <citation type="submission" date="2024-09" db="EMBL/GenBank/DDBJ databases">
        <title>Laminarin stimulates single cell rates of sulfate reduction while oxygen inhibits transcriptomic activity in coastal marine sediment.</title>
        <authorList>
            <person name="Lindsay M."/>
            <person name="Orcutt B."/>
            <person name="Emerson D."/>
            <person name="Stepanauskas R."/>
            <person name="D'Angelo T."/>
        </authorList>
    </citation>
    <scope>NUCLEOTIDE SEQUENCE [LARGE SCALE GENOMIC DNA]</scope>
    <source>
        <strain evidence="9">SAG AM-311-K15</strain>
    </source>
</reference>
<dbReference type="SMART" id="SM00448">
    <property type="entry name" value="REC"/>
    <property type="match status" value="1"/>
</dbReference>
<keyword evidence="1 5" id="KW-0597">Phosphoprotein</keyword>
<dbReference type="PROSITE" id="PS50110">
    <property type="entry name" value="RESPONSE_REGULATORY"/>
    <property type="match status" value="1"/>
</dbReference>
<dbReference type="InterPro" id="IPR001789">
    <property type="entry name" value="Sig_transdc_resp-reg_receiver"/>
</dbReference>
<keyword evidence="4" id="KW-0804">Transcription</keyword>
<protein>
    <submittedName>
        <fullName evidence="9">Response regulator</fullName>
    </submittedName>
</protein>
<evidence type="ECO:0000259" key="7">
    <source>
        <dbReference type="PROSITE" id="PS50110"/>
    </source>
</evidence>
<feature type="domain" description="Response regulatory" evidence="7">
    <location>
        <begin position="5"/>
        <end position="118"/>
    </location>
</feature>
<evidence type="ECO:0000256" key="6">
    <source>
        <dbReference type="PROSITE-ProRule" id="PRU01091"/>
    </source>
</evidence>
<feature type="modified residue" description="4-aspartylphosphate" evidence="5">
    <location>
        <position position="54"/>
    </location>
</feature>
<dbReference type="Gene3D" id="3.40.50.2300">
    <property type="match status" value="1"/>
</dbReference>
<dbReference type="Pfam" id="PF00072">
    <property type="entry name" value="Response_reg"/>
    <property type="match status" value="1"/>
</dbReference>
<keyword evidence="2" id="KW-0805">Transcription regulation</keyword>
<organism evidence="9 10">
    <name type="scientific">candidate division CSSED10-310 bacterium</name>
    <dbReference type="NCBI Taxonomy" id="2855610"/>
    <lineage>
        <taxon>Bacteria</taxon>
        <taxon>Bacteria division CSSED10-310</taxon>
    </lineage>
</organism>
<dbReference type="InterPro" id="IPR011006">
    <property type="entry name" value="CheY-like_superfamily"/>
</dbReference>